<proteinExistence type="inferred from homology"/>
<evidence type="ECO:0000256" key="1">
    <source>
        <dbReference type="ARBA" id="ARBA00009250"/>
    </source>
</evidence>
<name>A0A1Y1HJP6_KLENI</name>
<dbReference type="OrthoDB" id="1792at2759"/>
<reference evidence="5 6" key="1">
    <citation type="journal article" date="2014" name="Nat. Commun.">
        <title>Klebsormidium flaccidum genome reveals primary factors for plant terrestrial adaptation.</title>
        <authorList>
            <person name="Hori K."/>
            <person name="Maruyama F."/>
            <person name="Fujisawa T."/>
            <person name="Togashi T."/>
            <person name="Yamamoto N."/>
            <person name="Seo M."/>
            <person name="Sato S."/>
            <person name="Yamada T."/>
            <person name="Mori H."/>
            <person name="Tajima N."/>
            <person name="Moriyama T."/>
            <person name="Ikeuchi M."/>
            <person name="Watanabe M."/>
            <person name="Wada H."/>
            <person name="Kobayashi K."/>
            <person name="Saito M."/>
            <person name="Masuda T."/>
            <person name="Sasaki-Sekimoto Y."/>
            <person name="Mashiguchi K."/>
            <person name="Awai K."/>
            <person name="Shimojima M."/>
            <person name="Masuda S."/>
            <person name="Iwai M."/>
            <person name="Nobusawa T."/>
            <person name="Narise T."/>
            <person name="Kondo S."/>
            <person name="Saito H."/>
            <person name="Sato R."/>
            <person name="Murakawa M."/>
            <person name="Ihara Y."/>
            <person name="Oshima-Yamada Y."/>
            <person name="Ohtaka K."/>
            <person name="Satoh M."/>
            <person name="Sonobe K."/>
            <person name="Ishii M."/>
            <person name="Ohtani R."/>
            <person name="Kanamori-Sato M."/>
            <person name="Honoki R."/>
            <person name="Miyazaki D."/>
            <person name="Mochizuki H."/>
            <person name="Umetsu J."/>
            <person name="Higashi K."/>
            <person name="Shibata D."/>
            <person name="Kamiya Y."/>
            <person name="Sato N."/>
            <person name="Nakamura Y."/>
            <person name="Tabata S."/>
            <person name="Ida S."/>
            <person name="Kurokawa K."/>
            <person name="Ohta H."/>
        </authorList>
    </citation>
    <scope>NUCLEOTIDE SEQUENCE [LARGE SCALE GENOMIC DNA]</scope>
    <source>
        <strain evidence="5 6">NIES-2285</strain>
    </source>
</reference>
<dbReference type="GO" id="GO:0005774">
    <property type="term" value="C:vacuolar membrane"/>
    <property type="evidence" value="ECO:0007669"/>
    <property type="project" value="UniProtKB-SubCell"/>
</dbReference>
<dbReference type="EMBL" id="DF236967">
    <property type="protein sequence ID" value="GAQ78760.1"/>
    <property type="molecule type" value="Genomic_DNA"/>
</dbReference>
<dbReference type="InterPro" id="IPR006925">
    <property type="entry name" value="Vps16_C"/>
</dbReference>
<feature type="domain" description="Vps16 N-terminal" evidence="4">
    <location>
        <begin position="5"/>
        <end position="410"/>
    </location>
</feature>
<comment type="similarity">
    <text evidence="1 2">Belongs to the VPS16 family.</text>
</comment>
<dbReference type="GO" id="GO:0042144">
    <property type="term" value="P:vacuole fusion, non-autophagic"/>
    <property type="evidence" value="ECO:0000318"/>
    <property type="project" value="GO_Central"/>
</dbReference>
<keyword evidence="2" id="KW-0472">Membrane</keyword>
<dbReference type="GO" id="GO:0006886">
    <property type="term" value="P:intracellular protein transport"/>
    <property type="evidence" value="ECO:0007669"/>
    <property type="project" value="InterPro"/>
</dbReference>
<dbReference type="PIRSF" id="PIRSF007949">
    <property type="entry name" value="VPS16"/>
    <property type="match status" value="1"/>
</dbReference>
<dbReference type="STRING" id="105231.A0A1Y1HJP6"/>
<dbReference type="Pfam" id="PF04841">
    <property type="entry name" value="Vps16_N"/>
    <property type="match status" value="1"/>
</dbReference>
<dbReference type="InterPro" id="IPR015943">
    <property type="entry name" value="WD40/YVTN_repeat-like_dom_sf"/>
</dbReference>
<feature type="domain" description="Vps16 C-terminal" evidence="3">
    <location>
        <begin position="506"/>
        <end position="824"/>
    </location>
</feature>
<dbReference type="SUPFAM" id="SSF69322">
    <property type="entry name" value="Tricorn protease domain 2"/>
    <property type="match status" value="1"/>
</dbReference>
<dbReference type="GO" id="GO:0016197">
    <property type="term" value="P:endosomal transport"/>
    <property type="evidence" value="ECO:0000318"/>
    <property type="project" value="GO_Central"/>
</dbReference>
<keyword evidence="6" id="KW-1185">Reference proteome</keyword>
<dbReference type="InterPro" id="IPR038132">
    <property type="entry name" value="Vps16_C_sf"/>
</dbReference>
<dbReference type="PANTHER" id="PTHR12811:SF0">
    <property type="entry name" value="VACUOLAR PROTEIN SORTING-ASSOCIATED PROTEIN 16 HOMOLOG"/>
    <property type="match status" value="1"/>
</dbReference>
<dbReference type="Proteomes" id="UP000054558">
    <property type="component" value="Unassembled WGS sequence"/>
</dbReference>
<evidence type="ECO:0000259" key="3">
    <source>
        <dbReference type="Pfam" id="PF04840"/>
    </source>
</evidence>
<evidence type="ECO:0000256" key="2">
    <source>
        <dbReference type="PIRNR" id="PIRNR007949"/>
    </source>
</evidence>
<dbReference type="GO" id="GO:0030897">
    <property type="term" value="C:HOPS complex"/>
    <property type="evidence" value="ECO:0000318"/>
    <property type="project" value="GO_Central"/>
</dbReference>
<comment type="subcellular location">
    <subcellularLocation>
        <location evidence="2">Vacuole membrane</location>
        <topology evidence="2">Peripheral membrane protein</topology>
    </subcellularLocation>
</comment>
<accession>A0A1Y1HJP6</accession>
<keyword evidence="2" id="KW-0926">Vacuole</keyword>
<organism evidence="5 6">
    <name type="scientific">Klebsormidium nitens</name>
    <name type="common">Green alga</name>
    <name type="synonym">Ulothrix nitens</name>
    <dbReference type="NCBI Taxonomy" id="105231"/>
    <lineage>
        <taxon>Eukaryota</taxon>
        <taxon>Viridiplantae</taxon>
        <taxon>Streptophyta</taxon>
        <taxon>Klebsormidiophyceae</taxon>
        <taxon>Klebsormidiales</taxon>
        <taxon>Klebsormidiaceae</taxon>
        <taxon>Klebsormidium</taxon>
    </lineage>
</organism>
<gene>
    <name evidence="5" type="ORF">KFL_000180430</name>
</gene>
<sequence length="838" mass="92763">MAISNSAEWNELYNRFYCKLEVYTMCWPSVDISKHVIACAKFGGPIATVRDSGKLLLLAAESTRPKVNIYSASGLALASFPWDKGKIVRMGWTDSEVLMCILEGGDIYQYSIHGTEAAKPFSLWHQVSEQVVEDCCFWGHSVVIRSSTHQLYMIPDLRDPSTVQLASPGLEDPPHSMAIIEPQFTVSGNLEVLLAVGTSVVVVDEETAQDQKLELGPLTRMAVSPNGNFLACFTFDGKLRVLSTDFTKNLSEVDLHTDTPPAQLVWCGTDSVLLYWAEEGELVMVGPYGDTIRYSYDEPLVLVPECDGVRLLSNSLMEILQRVPDSVVSIFGVGSTDPAALLFEAMEHFEKRSAKADENIRAIGPADLPAAVDACIDAAGHEFDVPQQKALLRAAAYGRAFCAKFPRDRFQEVCKVLRVLNAVRHYETGVPLTLQQFRLLTAPVLIARLVNANRHLLALEVSDWLGLSKEAVLRHWACAKIETSGDVAEEAILETIVSKLRTSATMSYAQIADTAHKMGRTQLAAMLLDYEPKAAEQVPLLIRMGEDERALAKAVDSGDTDLVYLAIFHLQKHVPEKELFRMIQAKPLARDLFVSWTRQNDPDALKKYFFTTGNPAAAAEVLVKESYQAALERSGRGSALTTPRIKILEQAIELYSQNKEYAFHAKMADEAAKLLKAQQELEISTRQDVFVDSSVSDSIRTCIAMGNHKAAQKLRVDFKVPDKRFYWLKIKALAHARDWDALDKFARERKPPVSYAAFAEACIEQGVNSEAIKYIGKITDLQARAEAFARIGMVNEAAEAATQAKDGELLNRLRSTFTSNTSAAAIIDTFRDKLSLPG</sequence>
<dbReference type="PANTHER" id="PTHR12811">
    <property type="entry name" value="VACUOLAR PROTEIN SORTING VPS16"/>
    <property type="match status" value="1"/>
</dbReference>
<evidence type="ECO:0000313" key="6">
    <source>
        <dbReference type="Proteomes" id="UP000054558"/>
    </source>
</evidence>
<evidence type="ECO:0000259" key="4">
    <source>
        <dbReference type="Pfam" id="PF04841"/>
    </source>
</evidence>
<dbReference type="Gene3D" id="2.130.10.10">
    <property type="entry name" value="YVTN repeat-like/Quinoprotein amine dehydrogenase"/>
    <property type="match status" value="1"/>
</dbReference>
<protein>
    <recommendedName>
        <fullName evidence="2">Protein VACUOLELESS1</fullName>
    </recommendedName>
</protein>
<dbReference type="AlphaFoldDB" id="A0A1Y1HJP6"/>
<comment type="function">
    <text evidence="2">Required for vacuole biogenesis and vacuole enlargment in dividing and expanding cells. Involved in the docking or fusion of prevacuolar vesicles.</text>
</comment>
<evidence type="ECO:0000313" key="5">
    <source>
        <dbReference type="EMBL" id="GAQ78760.1"/>
    </source>
</evidence>
<dbReference type="FunFam" id="1.10.150.780:FF:000001">
    <property type="entry name" value="Vacuolar protein sorting-associated protein 16 homolog"/>
    <property type="match status" value="1"/>
</dbReference>
<dbReference type="GO" id="GO:0003779">
    <property type="term" value="F:actin binding"/>
    <property type="evidence" value="ECO:0000318"/>
    <property type="project" value="GO_Central"/>
</dbReference>
<dbReference type="OMA" id="WCGDDCL"/>
<dbReference type="Gene3D" id="1.10.150.780">
    <property type="entry name" value="Vps16, C-terminal region"/>
    <property type="match status" value="1"/>
</dbReference>
<dbReference type="InterPro" id="IPR016534">
    <property type="entry name" value="VPS16"/>
</dbReference>
<dbReference type="GO" id="GO:0005768">
    <property type="term" value="C:endosome"/>
    <property type="evidence" value="ECO:0000318"/>
    <property type="project" value="GO_Central"/>
</dbReference>
<dbReference type="Pfam" id="PF04840">
    <property type="entry name" value="Vps16_C"/>
    <property type="match status" value="1"/>
</dbReference>
<dbReference type="InterPro" id="IPR006926">
    <property type="entry name" value="Vps16_N"/>
</dbReference>